<dbReference type="EMBL" id="JBBKZV010000003">
    <property type="protein sequence ID" value="MEJ8821945.1"/>
    <property type="molecule type" value="Genomic_DNA"/>
</dbReference>
<protein>
    <recommendedName>
        <fullName evidence="4">Carboxypeptidase regulatory-like domain-containing protein</fullName>
    </recommendedName>
</protein>
<sequence>MNTRLASARSRIRAVALCACAVFPGPWIAGAQAWSHPPIRVAPQGVEYMCGGADREESQFLRMVSPRWAATFEFAVSRGPRGAFPVPVQVTVRDSYNGYLAMEIRATGPLTLTRLEPGTYDVEAMAGGISVTQRLTVVRGAAATALFVFPSNVDFAALSQTARTMAALGE</sequence>
<evidence type="ECO:0000256" key="1">
    <source>
        <dbReference type="SAM" id="SignalP"/>
    </source>
</evidence>
<name>A0ABU8VVW9_9BURK</name>
<keyword evidence="3" id="KW-1185">Reference proteome</keyword>
<dbReference type="Gene3D" id="2.60.40.1120">
    <property type="entry name" value="Carboxypeptidase-like, regulatory domain"/>
    <property type="match status" value="1"/>
</dbReference>
<proteinExistence type="predicted"/>
<feature type="signal peptide" evidence="1">
    <location>
        <begin position="1"/>
        <end position="29"/>
    </location>
</feature>
<dbReference type="Proteomes" id="UP001363010">
    <property type="component" value="Unassembled WGS sequence"/>
</dbReference>
<gene>
    <name evidence="2" type="ORF">WKW80_07830</name>
</gene>
<feature type="chain" id="PRO_5045845434" description="Carboxypeptidase regulatory-like domain-containing protein" evidence="1">
    <location>
        <begin position="30"/>
        <end position="170"/>
    </location>
</feature>
<evidence type="ECO:0000313" key="2">
    <source>
        <dbReference type="EMBL" id="MEJ8821945.1"/>
    </source>
</evidence>
<evidence type="ECO:0008006" key="4">
    <source>
        <dbReference type="Google" id="ProtNLM"/>
    </source>
</evidence>
<comment type="caution">
    <text evidence="2">The sequence shown here is derived from an EMBL/GenBank/DDBJ whole genome shotgun (WGS) entry which is preliminary data.</text>
</comment>
<keyword evidence="1" id="KW-0732">Signal</keyword>
<dbReference type="RefSeq" id="WP_340362992.1">
    <property type="nucleotide sequence ID" value="NZ_JBBKZV010000003.1"/>
</dbReference>
<reference evidence="2 3" key="1">
    <citation type="submission" date="2024-03" db="EMBL/GenBank/DDBJ databases">
        <title>Novel species of the genus Variovorax.</title>
        <authorList>
            <person name="Liu Q."/>
            <person name="Xin Y.-H."/>
        </authorList>
    </citation>
    <scope>NUCLEOTIDE SEQUENCE [LARGE SCALE GENOMIC DNA]</scope>
    <source>
        <strain evidence="2 3">KACC 18501</strain>
    </source>
</reference>
<organism evidence="2 3">
    <name type="scientific">Variovorax humicola</name>
    <dbReference type="NCBI Taxonomy" id="1769758"/>
    <lineage>
        <taxon>Bacteria</taxon>
        <taxon>Pseudomonadati</taxon>
        <taxon>Pseudomonadota</taxon>
        <taxon>Betaproteobacteria</taxon>
        <taxon>Burkholderiales</taxon>
        <taxon>Comamonadaceae</taxon>
        <taxon>Variovorax</taxon>
    </lineage>
</organism>
<evidence type="ECO:0000313" key="3">
    <source>
        <dbReference type="Proteomes" id="UP001363010"/>
    </source>
</evidence>
<accession>A0ABU8VVW9</accession>